<reference evidence="2" key="1">
    <citation type="journal article" date="2015" name="Nature">
        <title>Complex archaea that bridge the gap between prokaryotes and eukaryotes.</title>
        <authorList>
            <person name="Spang A."/>
            <person name="Saw J.H."/>
            <person name="Jorgensen S.L."/>
            <person name="Zaremba-Niedzwiedzka K."/>
            <person name="Martijn J."/>
            <person name="Lind A.E."/>
            <person name="van Eijk R."/>
            <person name="Schleper C."/>
            <person name="Guy L."/>
            <person name="Ettema T.J."/>
        </authorList>
    </citation>
    <scope>NUCLEOTIDE SEQUENCE</scope>
</reference>
<dbReference type="InterPro" id="IPR009409">
    <property type="entry name" value="DUF1059"/>
</dbReference>
<name>A0A0F8XH66_9ZZZZ</name>
<feature type="region of interest" description="Disordered" evidence="1">
    <location>
        <begin position="35"/>
        <end position="57"/>
    </location>
</feature>
<dbReference type="AlphaFoldDB" id="A0A0F8XH66"/>
<organism evidence="2">
    <name type="scientific">marine sediment metagenome</name>
    <dbReference type="NCBI Taxonomy" id="412755"/>
    <lineage>
        <taxon>unclassified sequences</taxon>
        <taxon>metagenomes</taxon>
        <taxon>ecological metagenomes</taxon>
    </lineage>
</organism>
<gene>
    <name evidence="2" type="ORF">LCGC14_2945980</name>
</gene>
<comment type="caution">
    <text evidence="2">The sequence shown here is derived from an EMBL/GenBank/DDBJ whole genome shotgun (WGS) entry which is preliminary data.</text>
</comment>
<protein>
    <recommendedName>
        <fullName evidence="3">DUF1059 domain-containing protein</fullName>
    </recommendedName>
</protein>
<sequence length="57" mass="6287">MAKVIYCKDGGFDCAEVVRGQTEEEVLQKAAEHAKAAHNTQVTPEMAQQVRGLIKEE</sequence>
<evidence type="ECO:0000256" key="1">
    <source>
        <dbReference type="SAM" id="MobiDB-lite"/>
    </source>
</evidence>
<accession>A0A0F8XH66</accession>
<dbReference type="Pfam" id="PF06348">
    <property type="entry name" value="DUF1059"/>
    <property type="match status" value="1"/>
</dbReference>
<evidence type="ECO:0000313" key="2">
    <source>
        <dbReference type="EMBL" id="KKK68248.1"/>
    </source>
</evidence>
<evidence type="ECO:0008006" key="3">
    <source>
        <dbReference type="Google" id="ProtNLM"/>
    </source>
</evidence>
<dbReference type="EMBL" id="LAZR01059226">
    <property type="protein sequence ID" value="KKK68248.1"/>
    <property type="molecule type" value="Genomic_DNA"/>
</dbReference>
<proteinExistence type="predicted"/>